<sequence>AGLIAFGDAEGAINLYHEVAKGTHLGRIVGNGLVSVAKAFGLSKIPAVKGQSLPAYDPRAIKGIGVTYATSTMGADHTAGYTVATNVLGLGGKVDPLSKEGQVDLSKKLQVATAALDCTGLCLFCAMMMLENQKSWDDVVTMINARYGWKWTQHDLFTLGEEVIKLERDFNLRAGFTPVHDSLPEFFLEEPLPPHNTVFDVSNEEMQVVFEL</sequence>
<dbReference type="InterPro" id="IPR013984">
    <property type="entry name" value="Ald_Fedxn_OxRdtase_dom2"/>
</dbReference>
<protein>
    <submittedName>
        <fullName evidence="2">Aldehyde ferredoxin oxidoreductase</fullName>
    </submittedName>
</protein>
<accession>A0A7C0U1G2</accession>
<dbReference type="Gene3D" id="1.10.599.10">
    <property type="entry name" value="Aldehyde Ferredoxin Oxidoreductase Protein, subunit A, domain 3"/>
    <property type="match status" value="1"/>
</dbReference>
<dbReference type="InterPro" id="IPR001203">
    <property type="entry name" value="OxRdtase_Ald_Fedxn_C"/>
</dbReference>
<dbReference type="EMBL" id="DRBS01000006">
    <property type="protein sequence ID" value="HDD43253.1"/>
    <property type="molecule type" value="Genomic_DNA"/>
</dbReference>
<gene>
    <name evidence="2" type="ORF">ENG63_00125</name>
</gene>
<name>A0A7C0U1G2_DESA2</name>
<dbReference type="Gene3D" id="1.10.569.10">
    <property type="entry name" value="Aldehyde Ferredoxin Oxidoreductase Protein, subunit A, domain 2"/>
    <property type="match status" value="1"/>
</dbReference>
<feature type="non-terminal residue" evidence="2">
    <location>
        <position position="1"/>
    </location>
</feature>
<dbReference type="Proteomes" id="UP000886289">
    <property type="component" value="Unassembled WGS sequence"/>
</dbReference>
<proteinExistence type="predicted"/>
<dbReference type="AlphaFoldDB" id="A0A7C0U1G2"/>
<evidence type="ECO:0000313" key="2">
    <source>
        <dbReference type="EMBL" id="HDD43253.1"/>
    </source>
</evidence>
<organism evidence="2">
    <name type="scientific">Desulfofervidus auxilii</name>
    <dbReference type="NCBI Taxonomy" id="1621989"/>
    <lineage>
        <taxon>Bacteria</taxon>
        <taxon>Pseudomonadati</taxon>
        <taxon>Thermodesulfobacteriota</taxon>
        <taxon>Candidatus Desulfofervidia</taxon>
        <taxon>Candidatus Desulfofervidales</taxon>
        <taxon>Candidatus Desulfofervidaceae</taxon>
        <taxon>Candidatus Desulfofervidus</taxon>
    </lineage>
</organism>
<reference evidence="2" key="1">
    <citation type="journal article" date="2020" name="mSystems">
        <title>Genome- and Community-Level Interaction Insights into Carbon Utilization and Element Cycling Functions of Hydrothermarchaeota in Hydrothermal Sediment.</title>
        <authorList>
            <person name="Zhou Z."/>
            <person name="Liu Y."/>
            <person name="Xu W."/>
            <person name="Pan J."/>
            <person name="Luo Z.H."/>
            <person name="Li M."/>
        </authorList>
    </citation>
    <scope>NUCLEOTIDE SEQUENCE [LARGE SCALE GENOMIC DNA]</scope>
    <source>
        <strain evidence="2">HyVt-233</strain>
    </source>
</reference>
<comment type="caution">
    <text evidence="2">The sequence shown here is derived from an EMBL/GenBank/DDBJ whole genome shotgun (WGS) entry which is preliminary data.</text>
</comment>
<evidence type="ECO:0000259" key="1">
    <source>
        <dbReference type="Pfam" id="PF01314"/>
    </source>
</evidence>
<dbReference type="GO" id="GO:0051536">
    <property type="term" value="F:iron-sulfur cluster binding"/>
    <property type="evidence" value="ECO:0007669"/>
    <property type="project" value="InterPro"/>
</dbReference>
<dbReference type="GO" id="GO:0009055">
    <property type="term" value="F:electron transfer activity"/>
    <property type="evidence" value="ECO:0007669"/>
    <property type="project" value="InterPro"/>
</dbReference>
<dbReference type="Pfam" id="PF01314">
    <property type="entry name" value="AFOR_C"/>
    <property type="match status" value="1"/>
</dbReference>
<dbReference type="GO" id="GO:0016625">
    <property type="term" value="F:oxidoreductase activity, acting on the aldehyde or oxo group of donors, iron-sulfur protein as acceptor"/>
    <property type="evidence" value="ECO:0007669"/>
    <property type="project" value="InterPro"/>
</dbReference>
<dbReference type="SUPFAM" id="SSF48310">
    <property type="entry name" value="Aldehyde ferredoxin oxidoreductase, C-terminal domains"/>
    <property type="match status" value="1"/>
</dbReference>
<dbReference type="PANTHER" id="PTHR30038:SF0">
    <property type="entry name" value="TUNGSTEN-CONTAINING ALDEHYDE FERREDOXIN OXIDOREDUCTASE"/>
    <property type="match status" value="1"/>
</dbReference>
<dbReference type="InterPro" id="IPR036021">
    <property type="entry name" value="Tungsten_al_ferr_oxy-like_C"/>
</dbReference>
<dbReference type="PANTHER" id="PTHR30038">
    <property type="entry name" value="ALDEHYDE FERREDOXIN OXIDOREDUCTASE"/>
    <property type="match status" value="1"/>
</dbReference>
<dbReference type="InterPro" id="IPR051919">
    <property type="entry name" value="W-dependent_AOR"/>
</dbReference>
<dbReference type="InterPro" id="IPR013985">
    <property type="entry name" value="Ald_Fedxn_OxRdtase_dom3"/>
</dbReference>
<feature type="domain" description="Aldehyde ferredoxin oxidoreductase C-terminal" evidence="1">
    <location>
        <begin position="4"/>
        <end position="195"/>
    </location>
</feature>